<keyword evidence="8" id="KW-1185">Reference proteome</keyword>
<comment type="similarity">
    <text evidence="1">Belongs to the ABC transporter superfamily.</text>
</comment>
<evidence type="ECO:0000256" key="4">
    <source>
        <dbReference type="ARBA" id="ARBA00022840"/>
    </source>
</evidence>
<dbReference type="InterPro" id="IPR003439">
    <property type="entry name" value="ABC_transporter-like_ATP-bd"/>
</dbReference>
<dbReference type="RefSeq" id="WP_129032815.1">
    <property type="nucleotide sequence ID" value="NZ_CP059603.1"/>
</dbReference>
<gene>
    <name evidence="7" type="ORF">DXH47_07930</name>
</gene>
<dbReference type="OrthoDB" id="9802264at2"/>
<sequence>MITFNQITKQYPDKLALNQLSLKVQSHEFFVLVGPSGSGKTTLLKMINRLETPTSGSVSIDDKNVNDLNLTKLRQNIGYVLQSGALFPNMTVFQNAAIQLANLNWEPEKQHDRVAELLTEVGLPPKEFMTKMPHELSGGEAQRVGIVRALAASPMIVLMDGPFSALDPVSTRQLQDLVLQLHQTLATTFVFVTHDMQEAIKLADHLAVIHNGELQQIGTPNEILAAPTNDFVKNFFRDASQQKAFLARVIESGLGQPKNHQKALVLQQTDTIMDWATILHRNPAALIEVANVVLVPTDFPAYIATMKKGDH</sequence>
<dbReference type="InterPro" id="IPR027417">
    <property type="entry name" value="P-loop_NTPase"/>
</dbReference>
<keyword evidence="3" id="KW-0547">Nucleotide-binding</keyword>
<protein>
    <recommendedName>
        <fullName evidence="5">ABC-type quaternary amine transporter</fullName>
        <ecNumber evidence="5">7.6.2.9</ecNumber>
    </recommendedName>
</protein>
<dbReference type="SMART" id="SM00382">
    <property type="entry name" value="AAA"/>
    <property type="match status" value="1"/>
</dbReference>
<dbReference type="GO" id="GO:0015418">
    <property type="term" value="F:ABC-type quaternary ammonium compound transporting activity"/>
    <property type="evidence" value="ECO:0007669"/>
    <property type="project" value="UniProtKB-EC"/>
</dbReference>
<accession>A0A4V1LF98</accession>
<keyword evidence="4 7" id="KW-0067">ATP-binding</keyword>
<dbReference type="PROSITE" id="PS00211">
    <property type="entry name" value="ABC_TRANSPORTER_1"/>
    <property type="match status" value="1"/>
</dbReference>
<evidence type="ECO:0000256" key="2">
    <source>
        <dbReference type="ARBA" id="ARBA00022448"/>
    </source>
</evidence>
<feature type="domain" description="ABC transporter" evidence="6">
    <location>
        <begin position="2"/>
        <end position="236"/>
    </location>
</feature>
<dbReference type="InterPro" id="IPR003593">
    <property type="entry name" value="AAA+_ATPase"/>
</dbReference>
<evidence type="ECO:0000256" key="1">
    <source>
        <dbReference type="ARBA" id="ARBA00005417"/>
    </source>
</evidence>
<evidence type="ECO:0000313" key="8">
    <source>
        <dbReference type="Proteomes" id="UP000290602"/>
    </source>
</evidence>
<dbReference type="EMBL" id="QXIL01000015">
    <property type="protein sequence ID" value="RXI78108.1"/>
    <property type="molecule type" value="Genomic_DNA"/>
</dbReference>
<dbReference type="InterPro" id="IPR017871">
    <property type="entry name" value="ABC_transporter-like_CS"/>
</dbReference>
<evidence type="ECO:0000256" key="3">
    <source>
        <dbReference type="ARBA" id="ARBA00022741"/>
    </source>
</evidence>
<proteinExistence type="inferred from homology"/>
<evidence type="ECO:0000313" key="7">
    <source>
        <dbReference type="EMBL" id="RXI78108.1"/>
    </source>
</evidence>
<dbReference type="FunFam" id="3.40.50.300:FF:000425">
    <property type="entry name" value="Probable ABC transporter, ATP-binding subunit"/>
    <property type="match status" value="1"/>
</dbReference>
<keyword evidence="2" id="KW-0813">Transport</keyword>
<dbReference type="AlphaFoldDB" id="A0A4V1LF98"/>
<dbReference type="PANTHER" id="PTHR43117:SF4">
    <property type="entry name" value="OSMOPROTECTANT IMPORT ATP-BINDING PROTEIN OSMV"/>
    <property type="match status" value="1"/>
</dbReference>
<dbReference type="EC" id="7.6.2.9" evidence="5"/>
<name>A0A4V1LF98_9LACO</name>
<organism evidence="7 8">
    <name type="scientific">Levilactobacillus suantsaii</name>
    <dbReference type="NCBI Taxonomy" id="2292255"/>
    <lineage>
        <taxon>Bacteria</taxon>
        <taxon>Bacillati</taxon>
        <taxon>Bacillota</taxon>
        <taxon>Bacilli</taxon>
        <taxon>Lactobacillales</taxon>
        <taxon>Lactobacillaceae</taxon>
        <taxon>Levilactobacillus</taxon>
    </lineage>
</organism>
<reference evidence="7 8" key="1">
    <citation type="submission" date="2018-08" db="EMBL/GenBank/DDBJ databases">
        <title>Lactobacillus suantsai sp. nov., isolated from traditional fermented suan-tsai in Taiwan.</title>
        <authorList>
            <person name="Huang C.-H."/>
        </authorList>
    </citation>
    <scope>NUCLEOTIDE SEQUENCE [LARGE SCALE GENOMIC DNA]</scope>
    <source>
        <strain evidence="7 8">BCRC 12945</strain>
    </source>
</reference>
<dbReference type="Proteomes" id="UP000290602">
    <property type="component" value="Unassembled WGS sequence"/>
</dbReference>
<dbReference type="Pfam" id="PF00005">
    <property type="entry name" value="ABC_tran"/>
    <property type="match status" value="1"/>
</dbReference>
<comment type="caution">
    <text evidence="7">The sequence shown here is derived from an EMBL/GenBank/DDBJ whole genome shotgun (WGS) entry which is preliminary data.</text>
</comment>
<evidence type="ECO:0000259" key="6">
    <source>
        <dbReference type="PROSITE" id="PS50893"/>
    </source>
</evidence>
<dbReference type="PROSITE" id="PS50893">
    <property type="entry name" value="ABC_TRANSPORTER_2"/>
    <property type="match status" value="1"/>
</dbReference>
<dbReference type="GO" id="GO:0005524">
    <property type="term" value="F:ATP binding"/>
    <property type="evidence" value="ECO:0007669"/>
    <property type="project" value="UniProtKB-KW"/>
</dbReference>
<dbReference type="Gene3D" id="3.40.50.300">
    <property type="entry name" value="P-loop containing nucleotide triphosphate hydrolases"/>
    <property type="match status" value="1"/>
</dbReference>
<dbReference type="PANTHER" id="PTHR43117">
    <property type="entry name" value="OSMOPROTECTANT IMPORT ATP-BINDING PROTEIN OSMV"/>
    <property type="match status" value="1"/>
</dbReference>
<dbReference type="SUPFAM" id="SSF52540">
    <property type="entry name" value="P-loop containing nucleoside triphosphate hydrolases"/>
    <property type="match status" value="1"/>
</dbReference>
<evidence type="ECO:0000256" key="5">
    <source>
        <dbReference type="ARBA" id="ARBA00066388"/>
    </source>
</evidence>
<dbReference type="GO" id="GO:0016887">
    <property type="term" value="F:ATP hydrolysis activity"/>
    <property type="evidence" value="ECO:0007669"/>
    <property type="project" value="InterPro"/>
</dbReference>